<organism evidence="1 2">
    <name type="scientific">Candidatus Portnoybacteria bacterium RBG_19FT_COMBO_36_7</name>
    <dbReference type="NCBI Taxonomy" id="1801992"/>
    <lineage>
        <taxon>Bacteria</taxon>
        <taxon>Candidatus Portnoyibacteriota</taxon>
    </lineage>
</organism>
<sequence>MSKSPPAKADWMSDEVLMIKVKYKHNLLKPLARFGNGRAGKCQIKVKIPACRQAGKIQNILTFELWI</sequence>
<accession>A0A1G2F9J9</accession>
<dbReference type="AlphaFoldDB" id="A0A1G2F9J9"/>
<evidence type="ECO:0000313" key="1">
    <source>
        <dbReference type="EMBL" id="OGZ34300.1"/>
    </source>
</evidence>
<proteinExistence type="predicted"/>
<dbReference type="Proteomes" id="UP000179099">
    <property type="component" value="Unassembled WGS sequence"/>
</dbReference>
<protein>
    <submittedName>
        <fullName evidence="1">Uncharacterized protein</fullName>
    </submittedName>
</protein>
<comment type="caution">
    <text evidence="1">The sequence shown here is derived from an EMBL/GenBank/DDBJ whole genome shotgun (WGS) entry which is preliminary data.</text>
</comment>
<name>A0A1G2F9J9_9BACT</name>
<evidence type="ECO:0000313" key="2">
    <source>
        <dbReference type="Proteomes" id="UP000179099"/>
    </source>
</evidence>
<gene>
    <name evidence="1" type="ORF">A2Y98_03530</name>
</gene>
<reference evidence="1 2" key="1">
    <citation type="journal article" date="2016" name="Nat. Commun.">
        <title>Thousands of microbial genomes shed light on interconnected biogeochemical processes in an aquifer system.</title>
        <authorList>
            <person name="Anantharaman K."/>
            <person name="Brown C.T."/>
            <person name="Hug L.A."/>
            <person name="Sharon I."/>
            <person name="Castelle C.J."/>
            <person name="Probst A.J."/>
            <person name="Thomas B.C."/>
            <person name="Singh A."/>
            <person name="Wilkins M.J."/>
            <person name="Karaoz U."/>
            <person name="Brodie E.L."/>
            <person name="Williams K.H."/>
            <person name="Hubbard S.S."/>
            <person name="Banfield J.F."/>
        </authorList>
    </citation>
    <scope>NUCLEOTIDE SEQUENCE [LARGE SCALE GENOMIC DNA]</scope>
</reference>
<dbReference type="EMBL" id="MHMW01000015">
    <property type="protein sequence ID" value="OGZ34300.1"/>
    <property type="molecule type" value="Genomic_DNA"/>
</dbReference>